<protein>
    <submittedName>
        <fullName evidence="3">Ficolin-1-B isoform X1</fullName>
    </submittedName>
</protein>
<dbReference type="OMA" id="VVLCDMD"/>
<evidence type="ECO:0000313" key="2">
    <source>
        <dbReference type="Proteomes" id="UP000186698"/>
    </source>
</evidence>
<dbReference type="SMART" id="SM00186">
    <property type="entry name" value="FBG"/>
    <property type="match status" value="1"/>
</dbReference>
<dbReference type="PANTHER" id="PTHR19143">
    <property type="entry name" value="FIBRINOGEN/TENASCIN/ANGIOPOEITIN"/>
    <property type="match status" value="1"/>
</dbReference>
<gene>
    <name evidence="3" type="primary">LOC108699888</name>
</gene>
<organism evidence="2 3">
    <name type="scientific">Xenopus laevis</name>
    <name type="common">African clawed frog</name>
    <dbReference type="NCBI Taxonomy" id="8355"/>
    <lineage>
        <taxon>Eukaryota</taxon>
        <taxon>Metazoa</taxon>
        <taxon>Chordata</taxon>
        <taxon>Craniata</taxon>
        <taxon>Vertebrata</taxon>
        <taxon>Euteleostomi</taxon>
        <taxon>Amphibia</taxon>
        <taxon>Batrachia</taxon>
        <taxon>Anura</taxon>
        <taxon>Pipoidea</taxon>
        <taxon>Pipidae</taxon>
        <taxon>Xenopodinae</taxon>
        <taxon>Xenopus</taxon>
        <taxon>Xenopus</taxon>
    </lineage>
</organism>
<dbReference type="InterPro" id="IPR036056">
    <property type="entry name" value="Fibrinogen-like_C"/>
</dbReference>
<evidence type="ECO:0000313" key="3">
    <source>
        <dbReference type="RefSeq" id="XP_041430744.1"/>
    </source>
</evidence>
<dbReference type="PaxDb" id="8355-A0A1L8F0Y6"/>
<accession>A0A1L8F0Y6</accession>
<dbReference type="PROSITE" id="PS51406">
    <property type="entry name" value="FIBRINOGEN_C_2"/>
    <property type="match status" value="1"/>
</dbReference>
<dbReference type="InterPro" id="IPR002181">
    <property type="entry name" value="Fibrinogen_a/b/g_C_dom"/>
</dbReference>
<proteinExistence type="predicted"/>
<reference evidence="3" key="1">
    <citation type="submission" date="2025-08" db="UniProtKB">
        <authorList>
            <consortium name="RefSeq"/>
        </authorList>
    </citation>
    <scope>IDENTIFICATION</scope>
    <source>
        <strain evidence="3">J_2021</strain>
        <tissue evidence="3">Erythrocytes</tissue>
    </source>
</reference>
<dbReference type="GO" id="GO:0097367">
    <property type="term" value="F:carbohydrate derivative binding"/>
    <property type="evidence" value="ECO:0000318"/>
    <property type="project" value="GO_Central"/>
</dbReference>
<dbReference type="PANTHER" id="PTHR19143:SF464">
    <property type="entry name" value="FICOLIN-LIKE ISOFORM X1"/>
    <property type="match status" value="1"/>
</dbReference>
<evidence type="ECO:0000256" key="1">
    <source>
        <dbReference type="ARBA" id="ARBA00023157"/>
    </source>
</evidence>
<keyword evidence="2" id="KW-1185">Reference proteome</keyword>
<dbReference type="Pfam" id="PF01391">
    <property type="entry name" value="Collagen"/>
    <property type="match status" value="1"/>
</dbReference>
<dbReference type="InterPro" id="IPR020837">
    <property type="entry name" value="Fibrinogen_CS"/>
</dbReference>
<keyword evidence="1" id="KW-1015">Disulfide bond</keyword>
<dbReference type="AlphaFoldDB" id="A0A1L8F0Y6"/>
<dbReference type="InterPro" id="IPR008160">
    <property type="entry name" value="Collagen"/>
</dbReference>
<dbReference type="PROSITE" id="PS51257">
    <property type="entry name" value="PROKAR_LIPOPROTEIN"/>
    <property type="match status" value="1"/>
</dbReference>
<dbReference type="GO" id="GO:0003823">
    <property type="term" value="F:antigen binding"/>
    <property type="evidence" value="ECO:0000318"/>
    <property type="project" value="GO_Central"/>
</dbReference>
<sequence length="372" mass="40259">MVKLPTMAVSLLNLLYLILGISFSCCAQDTCPDVKLIGVGESERMAILRGCPGSQGSPGQKGEAGTQGTKGDRGIPGKMGPPGEKGDIGDPGLRGVSGKKGDTGATGPMGSRGLRGDDGFPGINGSPGMKGEMGYQGIKGEKGDQGAKGTSGLGYKAASNCKELRDSGLSLTGWYTIYPVTTGKPLVVLCDMDTDGGGWIVFQRRQDGSVDFYRDWKSYKQGFGSQQSEFWLGNDNIHLLTSIGNFQLRIDLEDFDNNRTYATYSKFHLERESLKYILRYGEFSGGTAGDSLGTHKNRAFTTKDANNDMAKDSNCAILYVGAWWYNSCHSASLNGEYLRGKHNKKGSGVIWHTFRGSMYSLKMSEMKFRPEK</sequence>
<dbReference type="PROSITE" id="PS00514">
    <property type="entry name" value="FIBRINOGEN_C_1"/>
    <property type="match status" value="1"/>
</dbReference>
<dbReference type="OrthoDB" id="7735550at2759"/>
<dbReference type="GeneID" id="108699888"/>
<dbReference type="GO" id="GO:0005615">
    <property type="term" value="C:extracellular space"/>
    <property type="evidence" value="ECO:0000318"/>
    <property type="project" value="GO_Central"/>
</dbReference>
<dbReference type="InterPro" id="IPR050373">
    <property type="entry name" value="Fibrinogen_C-term_domain"/>
</dbReference>
<dbReference type="InterPro" id="IPR014716">
    <property type="entry name" value="Fibrinogen_a/b/g_C_1"/>
</dbReference>
<dbReference type="STRING" id="8355.A0A1L8F0Y6"/>
<dbReference type="GO" id="GO:0005102">
    <property type="term" value="F:signaling receptor binding"/>
    <property type="evidence" value="ECO:0000318"/>
    <property type="project" value="GO_Central"/>
</dbReference>
<dbReference type="Gene3D" id="3.90.215.10">
    <property type="entry name" value="Gamma Fibrinogen, chain A, domain 1"/>
    <property type="match status" value="1"/>
</dbReference>
<dbReference type="Proteomes" id="UP000186698">
    <property type="component" value="Chromosome 8S"/>
</dbReference>
<dbReference type="FunFam" id="3.90.215.10:FF:000001">
    <property type="entry name" value="Tenascin isoform 1"/>
    <property type="match status" value="1"/>
</dbReference>
<dbReference type="NCBIfam" id="NF040941">
    <property type="entry name" value="GGGWT_bact"/>
    <property type="match status" value="1"/>
</dbReference>
<name>A0A1L8F0Y6_XENLA</name>
<dbReference type="CDD" id="cd00087">
    <property type="entry name" value="FReD"/>
    <property type="match status" value="1"/>
</dbReference>
<dbReference type="GO" id="GO:0001867">
    <property type="term" value="P:complement activation, lectin pathway"/>
    <property type="evidence" value="ECO:0000318"/>
    <property type="project" value="GO_Central"/>
</dbReference>
<dbReference type="SUPFAM" id="SSF56496">
    <property type="entry name" value="Fibrinogen C-terminal domain-like"/>
    <property type="match status" value="1"/>
</dbReference>
<dbReference type="Pfam" id="PF00147">
    <property type="entry name" value="Fibrinogen_C"/>
    <property type="match status" value="1"/>
</dbReference>
<dbReference type="RefSeq" id="XP_041430744.1">
    <property type="nucleotide sequence ID" value="XM_041574810.1"/>
</dbReference>